<protein>
    <submittedName>
        <fullName evidence="2">Uncharacterized protein</fullName>
    </submittedName>
</protein>
<feature type="region of interest" description="Disordered" evidence="1">
    <location>
        <begin position="35"/>
        <end position="62"/>
    </location>
</feature>
<reference evidence="2 3" key="1">
    <citation type="submission" date="2018-03" db="EMBL/GenBank/DDBJ databases">
        <authorList>
            <person name="Keele B.F."/>
        </authorList>
    </citation>
    <scope>NUCLEOTIDE SEQUENCE [LARGE SCALE GENOMIC DNA]</scope>
    <source>
        <strain evidence="2">ZCTH4_d</strain>
    </source>
</reference>
<feature type="compositionally biased region" description="Basic and acidic residues" evidence="1">
    <location>
        <begin position="37"/>
        <end position="54"/>
    </location>
</feature>
<evidence type="ECO:0000313" key="3">
    <source>
        <dbReference type="Proteomes" id="UP000257014"/>
    </source>
</evidence>
<name>A0A3E0JX61_9BACI</name>
<dbReference type="EMBL" id="QEWE01000036">
    <property type="protein sequence ID" value="REJ24798.1"/>
    <property type="molecule type" value="Genomic_DNA"/>
</dbReference>
<organism evidence="2 3">
    <name type="scientific">Caldibacillus debilis</name>
    <dbReference type="NCBI Taxonomy" id="301148"/>
    <lineage>
        <taxon>Bacteria</taxon>
        <taxon>Bacillati</taxon>
        <taxon>Bacillota</taxon>
        <taxon>Bacilli</taxon>
        <taxon>Bacillales</taxon>
        <taxon>Bacillaceae</taxon>
        <taxon>Caldibacillus</taxon>
    </lineage>
</organism>
<accession>A0A3E0JX61</accession>
<comment type="caution">
    <text evidence="2">The sequence shown here is derived from an EMBL/GenBank/DDBJ whole genome shotgun (WGS) entry which is preliminary data.</text>
</comment>
<evidence type="ECO:0000313" key="2">
    <source>
        <dbReference type="EMBL" id="REJ24798.1"/>
    </source>
</evidence>
<evidence type="ECO:0000256" key="1">
    <source>
        <dbReference type="SAM" id="MobiDB-lite"/>
    </source>
</evidence>
<proteinExistence type="predicted"/>
<sequence length="62" mass="6725">MILAILKKESSESNRRFIGLGVFCDLLPANHGPFRGLTKDPGSKPDSRPTEKCGKKPGSGRK</sequence>
<gene>
    <name evidence="2" type="ORF">C6P37_15555</name>
</gene>
<dbReference type="Proteomes" id="UP000257014">
    <property type="component" value="Unassembled WGS sequence"/>
</dbReference>
<dbReference type="AlphaFoldDB" id="A0A3E0JX61"/>